<sequence>MKLDLAQMITLTSYGNAYLVNQSFTLDLNHSTTDSCKKIDFIELISNREPSEEILLANNPNEWFEYLRTSNIINLKLHFPPTGGDRLSASIIGGGGRWIIEAFKGPFSDVWDVRWKVNPSGDEARIWCVTYGLTSKNYNLPIIQYPPLEYWHKELIVDITKIKKFAVKQSLVQYIDIFQNA</sequence>
<dbReference type="EMBL" id="BARU01036044">
    <property type="protein sequence ID" value="GAH87256.1"/>
    <property type="molecule type" value="Genomic_DNA"/>
</dbReference>
<dbReference type="AlphaFoldDB" id="X1IXR3"/>
<organism evidence="1">
    <name type="scientific">marine sediment metagenome</name>
    <dbReference type="NCBI Taxonomy" id="412755"/>
    <lineage>
        <taxon>unclassified sequences</taxon>
        <taxon>metagenomes</taxon>
        <taxon>ecological metagenomes</taxon>
    </lineage>
</organism>
<gene>
    <name evidence="1" type="ORF">S03H2_56359</name>
</gene>
<evidence type="ECO:0000313" key="1">
    <source>
        <dbReference type="EMBL" id="GAH87256.1"/>
    </source>
</evidence>
<reference evidence="1" key="1">
    <citation type="journal article" date="2014" name="Front. Microbiol.">
        <title>High frequency of phylogenetically diverse reductive dehalogenase-homologous genes in deep subseafloor sedimentary metagenomes.</title>
        <authorList>
            <person name="Kawai M."/>
            <person name="Futagami T."/>
            <person name="Toyoda A."/>
            <person name="Takaki Y."/>
            <person name="Nishi S."/>
            <person name="Hori S."/>
            <person name="Arai W."/>
            <person name="Tsubouchi T."/>
            <person name="Morono Y."/>
            <person name="Uchiyama I."/>
            <person name="Ito T."/>
            <person name="Fujiyama A."/>
            <person name="Inagaki F."/>
            <person name="Takami H."/>
        </authorList>
    </citation>
    <scope>NUCLEOTIDE SEQUENCE</scope>
    <source>
        <strain evidence="1">Expedition CK06-06</strain>
    </source>
</reference>
<accession>X1IXR3</accession>
<comment type="caution">
    <text evidence="1">The sequence shown here is derived from an EMBL/GenBank/DDBJ whole genome shotgun (WGS) entry which is preliminary data.</text>
</comment>
<protein>
    <submittedName>
        <fullName evidence="1">Uncharacterized protein</fullName>
    </submittedName>
</protein>
<feature type="non-terminal residue" evidence="1">
    <location>
        <position position="181"/>
    </location>
</feature>
<proteinExistence type="predicted"/>
<name>X1IXR3_9ZZZZ</name>